<reference evidence="1 2" key="1">
    <citation type="journal article" date="2011" name="Stand. Genomic Sci.">
        <title>Non-contiguous finished genome sequence and contextual data of the filamentous soil bacterium Ktedonobacter racemifer type strain (SOSP1-21).</title>
        <authorList>
            <person name="Chang Y.J."/>
            <person name="Land M."/>
            <person name="Hauser L."/>
            <person name="Chertkov O."/>
            <person name="Del Rio T.G."/>
            <person name="Nolan M."/>
            <person name="Copeland A."/>
            <person name="Tice H."/>
            <person name="Cheng J.F."/>
            <person name="Lucas S."/>
            <person name="Han C."/>
            <person name="Goodwin L."/>
            <person name="Pitluck S."/>
            <person name="Ivanova N."/>
            <person name="Ovchinikova G."/>
            <person name="Pati A."/>
            <person name="Chen A."/>
            <person name="Palaniappan K."/>
            <person name="Mavromatis K."/>
            <person name="Liolios K."/>
            <person name="Brettin T."/>
            <person name="Fiebig A."/>
            <person name="Rohde M."/>
            <person name="Abt B."/>
            <person name="Goker M."/>
            <person name="Detter J.C."/>
            <person name="Woyke T."/>
            <person name="Bristow J."/>
            <person name="Eisen J.A."/>
            <person name="Markowitz V."/>
            <person name="Hugenholtz P."/>
            <person name="Kyrpides N.C."/>
            <person name="Klenk H.P."/>
            <person name="Lapidus A."/>
        </authorList>
    </citation>
    <scope>NUCLEOTIDE SEQUENCE [LARGE SCALE GENOMIC DNA]</scope>
    <source>
        <strain evidence="2">DSM 44963</strain>
    </source>
</reference>
<dbReference type="InParanoid" id="D6TSV9"/>
<dbReference type="AlphaFoldDB" id="D6TSV9"/>
<accession>D6TSV9</accession>
<proteinExistence type="predicted"/>
<gene>
    <name evidence="1" type="ORF">Krac_4481</name>
</gene>
<dbReference type="EMBL" id="ADVG01000003">
    <property type="protein sequence ID" value="EFH83510.1"/>
    <property type="molecule type" value="Genomic_DNA"/>
</dbReference>
<comment type="caution">
    <text evidence="1">The sequence shown here is derived from an EMBL/GenBank/DDBJ whole genome shotgun (WGS) entry which is preliminary data.</text>
</comment>
<evidence type="ECO:0000313" key="1">
    <source>
        <dbReference type="EMBL" id="EFH83510.1"/>
    </source>
</evidence>
<protein>
    <submittedName>
        <fullName evidence="1">Uncharacterized protein</fullName>
    </submittedName>
</protein>
<organism evidence="1 2">
    <name type="scientific">Ktedonobacter racemifer DSM 44963</name>
    <dbReference type="NCBI Taxonomy" id="485913"/>
    <lineage>
        <taxon>Bacteria</taxon>
        <taxon>Bacillati</taxon>
        <taxon>Chloroflexota</taxon>
        <taxon>Ktedonobacteria</taxon>
        <taxon>Ktedonobacterales</taxon>
        <taxon>Ktedonobacteraceae</taxon>
        <taxon>Ktedonobacter</taxon>
    </lineage>
</organism>
<keyword evidence="2" id="KW-1185">Reference proteome</keyword>
<name>D6TSV9_KTERA</name>
<dbReference type="Proteomes" id="UP000004508">
    <property type="component" value="Unassembled WGS sequence"/>
</dbReference>
<sequence length="34" mass="3959">MMKIERMCRPAHPLYFHLPKTHDALASTSTDETE</sequence>
<evidence type="ECO:0000313" key="2">
    <source>
        <dbReference type="Proteomes" id="UP000004508"/>
    </source>
</evidence>